<evidence type="ECO:0000313" key="3">
    <source>
        <dbReference type="EMBL" id="TFK23826.1"/>
    </source>
</evidence>
<proteinExistence type="predicted"/>
<name>A0A5C3KTR0_COPMA</name>
<dbReference type="AlphaFoldDB" id="A0A5C3KTR0"/>
<feature type="region of interest" description="Disordered" evidence="2">
    <location>
        <begin position="1"/>
        <end position="80"/>
    </location>
</feature>
<keyword evidence="4" id="KW-1185">Reference proteome</keyword>
<feature type="coiled-coil region" evidence="1">
    <location>
        <begin position="91"/>
        <end position="132"/>
    </location>
</feature>
<evidence type="ECO:0000313" key="4">
    <source>
        <dbReference type="Proteomes" id="UP000307440"/>
    </source>
</evidence>
<evidence type="ECO:0000256" key="1">
    <source>
        <dbReference type="SAM" id="Coils"/>
    </source>
</evidence>
<organism evidence="3 4">
    <name type="scientific">Coprinopsis marcescibilis</name>
    <name type="common">Agaric fungus</name>
    <name type="synonym">Psathyrella marcescibilis</name>
    <dbReference type="NCBI Taxonomy" id="230819"/>
    <lineage>
        <taxon>Eukaryota</taxon>
        <taxon>Fungi</taxon>
        <taxon>Dikarya</taxon>
        <taxon>Basidiomycota</taxon>
        <taxon>Agaricomycotina</taxon>
        <taxon>Agaricomycetes</taxon>
        <taxon>Agaricomycetidae</taxon>
        <taxon>Agaricales</taxon>
        <taxon>Agaricineae</taxon>
        <taxon>Psathyrellaceae</taxon>
        <taxon>Coprinopsis</taxon>
    </lineage>
</organism>
<accession>A0A5C3KTR0</accession>
<feature type="compositionally biased region" description="Basic and acidic residues" evidence="2">
    <location>
        <begin position="223"/>
        <end position="235"/>
    </location>
</feature>
<feature type="region of interest" description="Disordered" evidence="2">
    <location>
        <begin position="223"/>
        <end position="282"/>
    </location>
</feature>
<reference evidence="3 4" key="1">
    <citation type="journal article" date="2019" name="Nat. Ecol. Evol.">
        <title>Megaphylogeny resolves global patterns of mushroom evolution.</title>
        <authorList>
            <person name="Varga T."/>
            <person name="Krizsan K."/>
            <person name="Foldi C."/>
            <person name="Dima B."/>
            <person name="Sanchez-Garcia M."/>
            <person name="Sanchez-Ramirez S."/>
            <person name="Szollosi G.J."/>
            <person name="Szarkandi J.G."/>
            <person name="Papp V."/>
            <person name="Albert L."/>
            <person name="Andreopoulos W."/>
            <person name="Angelini C."/>
            <person name="Antonin V."/>
            <person name="Barry K.W."/>
            <person name="Bougher N.L."/>
            <person name="Buchanan P."/>
            <person name="Buyck B."/>
            <person name="Bense V."/>
            <person name="Catcheside P."/>
            <person name="Chovatia M."/>
            <person name="Cooper J."/>
            <person name="Damon W."/>
            <person name="Desjardin D."/>
            <person name="Finy P."/>
            <person name="Geml J."/>
            <person name="Haridas S."/>
            <person name="Hughes K."/>
            <person name="Justo A."/>
            <person name="Karasinski D."/>
            <person name="Kautmanova I."/>
            <person name="Kiss B."/>
            <person name="Kocsube S."/>
            <person name="Kotiranta H."/>
            <person name="LaButti K.M."/>
            <person name="Lechner B.E."/>
            <person name="Liimatainen K."/>
            <person name="Lipzen A."/>
            <person name="Lukacs Z."/>
            <person name="Mihaltcheva S."/>
            <person name="Morgado L.N."/>
            <person name="Niskanen T."/>
            <person name="Noordeloos M.E."/>
            <person name="Ohm R.A."/>
            <person name="Ortiz-Santana B."/>
            <person name="Ovrebo C."/>
            <person name="Racz N."/>
            <person name="Riley R."/>
            <person name="Savchenko A."/>
            <person name="Shiryaev A."/>
            <person name="Soop K."/>
            <person name="Spirin V."/>
            <person name="Szebenyi C."/>
            <person name="Tomsovsky M."/>
            <person name="Tulloss R.E."/>
            <person name="Uehling J."/>
            <person name="Grigoriev I.V."/>
            <person name="Vagvolgyi C."/>
            <person name="Papp T."/>
            <person name="Martin F.M."/>
            <person name="Miettinen O."/>
            <person name="Hibbett D.S."/>
            <person name="Nagy L.G."/>
        </authorList>
    </citation>
    <scope>NUCLEOTIDE SEQUENCE [LARGE SCALE GENOMIC DNA]</scope>
    <source>
        <strain evidence="3 4">CBS 121175</strain>
    </source>
</reference>
<keyword evidence="1" id="KW-0175">Coiled coil</keyword>
<evidence type="ECO:0000256" key="2">
    <source>
        <dbReference type="SAM" id="MobiDB-lite"/>
    </source>
</evidence>
<dbReference type="Proteomes" id="UP000307440">
    <property type="component" value="Unassembled WGS sequence"/>
</dbReference>
<sequence>MSTTGGHQQQAPMQKPKKKVRFSSTVQVNDTGTASISMVPEHLVQRPKARRSRRTVANPSDNNPEAMEVEAIPLVPDMDKEDGQYDRARLILEFEVERQKHLQERREMEDRLNQVLQEKDALEKELLTQKRMVMWLEGERQRAKQGLLEPILVERTISADDAEAPPNSVNGWPGAQSVREDDGKQGRAKAEEEQERTRWYRRAAIYWQEHERLERERHEYFVAEREREKRKREPELPLPQVPEELSSEDDDEIPDHHQDLPTPDPRPRFRLQRPPSAASTCYTIGGRSTCESVFGYEGSIAGSTCPTPRISLSPWTDFDE</sequence>
<feature type="compositionally biased region" description="Basic and acidic residues" evidence="2">
    <location>
        <begin position="178"/>
        <end position="194"/>
    </location>
</feature>
<dbReference type="EMBL" id="ML210211">
    <property type="protein sequence ID" value="TFK23826.1"/>
    <property type="molecule type" value="Genomic_DNA"/>
</dbReference>
<feature type="compositionally biased region" description="Basic residues" evidence="2">
    <location>
        <begin position="45"/>
        <end position="54"/>
    </location>
</feature>
<gene>
    <name evidence="3" type="ORF">FA15DRAFT_670118</name>
</gene>
<feature type="compositionally biased region" description="Polar residues" evidence="2">
    <location>
        <begin position="22"/>
        <end position="36"/>
    </location>
</feature>
<feature type="region of interest" description="Disordered" evidence="2">
    <location>
        <begin position="157"/>
        <end position="194"/>
    </location>
</feature>
<protein>
    <submittedName>
        <fullName evidence="3">Uncharacterized protein</fullName>
    </submittedName>
</protein>